<proteinExistence type="predicted"/>
<protein>
    <recommendedName>
        <fullName evidence="3">YceK/YidQ family lipoprotein</fullName>
    </recommendedName>
</protein>
<evidence type="ECO:0000313" key="1">
    <source>
        <dbReference type="EMBL" id="OKA25698.1"/>
    </source>
</evidence>
<comment type="caution">
    <text evidence="1">The sequence shown here is derived from an EMBL/GenBank/DDBJ whole genome shotgun (WGS) entry which is preliminary data.</text>
</comment>
<dbReference type="Proteomes" id="UP000185990">
    <property type="component" value="Unassembled WGS sequence"/>
</dbReference>
<dbReference type="PROSITE" id="PS51257">
    <property type="entry name" value="PROKAR_LIPOPROTEIN"/>
    <property type="match status" value="1"/>
</dbReference>
<gene>
    <name evidence="1" type="ORF">BOH74_08230</name>
</gene>
<organism evidence="1 2">
    <name type="scientific">Pseudomonas versuta</name>
    <dbReference type="NCBI Taxonomy" id="1788301"/>
    <lineage>
        <taxon>Bacteria</taxon>
        <taxon>Pseudomonadati</taxon>
        <taxon>Pseudomonadota</taxon>
        <taxon>Gammaproteobacteria</taxon>
        <taxon>Pseudomonadales</taxon>
        <taxon>Pseudomonadaceae</taxon>
        <taxon>Pseudomonas</taxon>
    </lineage>
</organism>
<accession>A0A854A0F5</accession>
<dbReference type="InterPro" id="IPR010780">
    <property type="entry name" value="DUF1375"/>
</dbReference>
<sequence>MQMTFKPVVWCVLVLTLGGCGTVKTVFNSDAQVSAALKKESTYCDSVPRVYSGAVFDLCVLHAPANTTGMGGGLIPLLFVDVVASALADTLALPYTIYRQSRDGSLLLH</sequence>
<dbReference type="Pfam" id="PF07119">
    <property type="entry name" value="DUF1375"/>
    <property type="match status" value="1"/>
</dbReference>
<reference evidence="1 2" key="1">
    <citation type="submission" date="2016-11" db="EMBL/GenBank/DDBJ databases">
        <title>Draft genome of Pseudomonas versuta A4R1.12.</title>
        <authorList>
            <person name="See-Too W.-S."/>
        </authorList>
    </citation>
    <scope>NUCLEOTIDE SEQUENCE [LARGE SCALE GENOMIC DNA]</scope>
    <source>
        <strain evidence="1 2">A4R1.12</strain>
    </source>
</reference>
<evidence type="ECO:0000313" key="2">
    <source>
        <dbReference type="Proteomes" id="UP000185990"/>
    </source>
</evidence>
<dbReference type="AlphaFoldDB" id="A0A854A0F5"/>
<evidence type="ECO:0008006" key="3">
    <source>
        <dbReference type="Google" id="ProtNLM"/>
    </source>
</evidence>
<name>A0A854A0F5_9PSED</name>
<dbReference type="EMBL" id="MPJD01000016">
    <property type="protein sequence ID" value="OKA25698.1"/>
    <property type="molecule type" value="Genomic_DNA"/>
</dbReference>